<evidence type="ECO:0000313" key="4">
    <source>
        <dbReference type="Proteomes" id="UP001595711"/>
    </source>
</evidence>
<name>A0ABV7VBG7_9PROT</name>
<accession>A0ABV7VBG7</accession>
<evidence type="ECO:0000256" key="1">
    <source>
        <dbReference type="PROSITE-ProRule" id="PRU01373"/>
    </source>
</evidence>
<protein>
    <submittedName>
        <fullName evidence="3">L,D-transpeptidase</fullName>
    </submittedName>
</protein>
<proteinExistence type="predicted"/>
<evidence type="ECO:0000313" key="3">
    <source>
        <dbReference type="EMBL" id="MFC3674423.1"/>
    </source>
</evidence>
<dbReference type="EMBL" id="JBHRYJ010000001">
    <property type="protein sequence ID" value="MFC3674423.1"/>
    <property type="molecule type" value="Genomic_DNA"/>
</dbReference>
<dbReference type="PANTHER" id="PTHR38589:SF1">
    <property type="entry name" value="BLR0621 PROTEIN"/>
    <property type="match status" value="1"/>
</dbReference>
<keyword evidence="1" id="KW-0573">Peptidoglycan synthesis</keyword>
<dbReference type="PROSITE" id="PS52029">
    <property type="entry name" value="LD_TPASE"/>
    <property type="match status" value="1"/>
</dbReference>
<keyword evidence="4" id="KW-1185">Reference proteome</keyword>
<keyword evidence="1" id="KW-0961">Cell wall biogenesis/degradation</keyword>
<comment type="pathway">
    <text evidence="1">Cell wall biogenesis; peptidoglycan biosynthesis.</text>
</comment>
<feature type="domain" description="L,D-TPase catalytic" evidence="2">
    <location>
        <begin position="1"/>
        <end position="168"/>
    </location>
</feature>
<reference evidence="4" key="1">
    <citation type="journal article" date="2019" name="Int. J. Syst. Evol. Microbiol.">
        <title>The Global Catalogue of Microorganisms (GCM) 10K type strain sequencing project: providing services to taxonomists for standard genome sequencing and annotation.</title>
        <authorList>
            <consortium name="The Broad Institute Genomics Platform"/>
            <consortium name="The Broad Institute Genome Sequencing Center for Infectious Disease"/>
            <person name="Wu L."/>
            <person name="Ma J."/>
        </authorList>
    </citation>
    <scope>NUCLEOTIDE SEQUENCE [LARGE SCALE GENOMIC DNA]</scope>
    <source>
        <strain evidence="4">KCTC 42182</strain>
    </source>
</reference>
<comment type="caution">
    <text evidence="3">The sequence shown here is derived from an EMBL/GenBank/DDBJ whole genome shotgun (WGS) entry which is preliminary data.</text>
</comment>
<organism evidence="3 4">
    <name type="scientific">Ferrovibrio xuzhouensis</name>
    <dbReference type="NCBI Taxonomy" id="1576914"/>
    <lineage>
        <taxon>Bacteria</taxon>
        <taxon>Pseudomonadati</taxon>
        <taxon>Pseudomonadota</taxon>
        <taxon>Alphaproteobacteria</taxon>
        <taxon>Rhodospirillales</taxon>
        <taxon>Rhodospirillaceae</taxon>
        <taxon>Ferrovibrio</taxon>
    </lineage>
</organism>
<keyword evidence="1" id="KW-0133">Cell shape</keyword>
<feature type="active site" description="Nucleophile" evidence="1">
    <location>
        <position position="144"/>
    </location>
</feature>
<evidence type="ECO:0000259" key="2">
    <source>
        <dbReference type="PROSITE" id="PS52029"/>
    </source>
</evidence>
<dbReference type="Proteomes" id="UP001595711">
    <property type="component" value="Unassembled WGS sequence"/>
</dbReference>
<dbReference type="InterPro" id="IPR005490">
    <property type="entry name" value="LD_TPept_cat_dom"/>
</dbReference>
<dbReference type="PANTHER" id="PTHR38589">
    <property type="entry name" value="BLR0621 PROTEIN"/>
    <property type="match status" value="1"/>
</dbReference>
<gene>
    <name evidence="3" type="ORF">ACFOOQ_02645</name>
</gene>
<dbReference type="RefSeq" id="WP_379721365.1">
    <property type="nucleotide sequence ID" value="NZ_JBHRYJ010000001.1"/>
</dbReference>
<dbReference type="Pfam" id="PF03734">
    <property type="entry name" value="YkuD"/>
    <property type="match status" value="1"/>
</dbReference>
<feature type="active site" description="Proton donor/acceptor" evidence="1">
    <location>
        <position position="132"/>
    </location>
</feature>
<sequence length="171" mass="18381">MNVITVTTDGRLRFGGLDFRCALGRGGCVAEADKREGDGATPFGLYPLRQVLYRPDRLPAAPQTRLSCAALTPADGWCDDPADAAYNRQVVLPHAGRHERLWRDDGIYDVIVVPGHNDDPPIPGLGSAIFLHVARADYSPTEGCIALALPDLLSLLALVTPRTMLQVLPAA</sequence>